<sequence>MDALPKAVALGWGKLYMTVPEFRETFRQMMSAVDQLPSTLVERGRALDYPPLHHACRSGDLELVEALLQAGIGANSYPYTEDETDEPPLIWLITADALGTDTKIAVAALLLSFGADLEEGEALAFAMESNDPLFADYLRRSAQR</sequence>
<evidence type="ECO:0000313" key="3">
    <source>
        <dbReference type="Proteomes" id="UP001305421"/>
    </source>
</evidence>
<reference evidence="2 3" key="1">
    <citation type="submission" date="2022-12" db="EMBL/GenBank/DDBJ databases">
        <title>Two new species, Stenotrophomonas aracearum and Stenotrophomonas oahuensis, isolated from Anthurium (Araceae family) in Hawaii.</title>
        <authorList>
            <person name="Chunag S.C."/>
            <person name="Dobhal S."/>
            <person name="Alvarez A."/>
            <person name="Arif M."/>
        </authorList>
    </citation>
    <scope>NUCLEOTIDE SEQUENCE [LARGE SCALE GENOMIC DNA]</scope>
    <source>
        <strain evidence="2 3">A5588</strain>
    </source>
</reference>
<gene>
    <name evidence="2" type="ORF">PDM28_04675</name>
</gene>
<organism evidence="2 3">
    <name type="scientific">Stenotrophomonas aracearum</name>
    <dbReference type="NCBI Taxonomy" id="3003272"/>
    <lineage>
        <taxon>Bacteria</taxon>
        <taxon>Pseudomonadati</taxon>
        <taxon>Pseudomonadota</taxon>
        <taxon>Gammaproteobacteria</taxon>
        <taxon>Lysobacterales</taxon>
        <taxon>Lysobacteraceae</taxon>
        <taxon>Stenotrophomonas</taxon>
    </lineage>
</organism>
<evidence type="ECO:0000313" key="2">
    <source>
        <dbReference type="EMBL" id="WNH49616.1"/>
    </source>
</evidence>
<dbReference type="Gene3D" id="1.25.40.20">
    <property type="entry name" value="Ankyrin repeat-containing domain"/>
    <property type="match status" value="1"/>
</dbReference>
<dbReference type="InterPro" id="IPR036770">
    <property type="entry name" value="Ankyrin_rpt-contain_sf"/>
</dbReference>
<proteinExistence type="predicted"/>
<dbReference type="EMBL" id="CP115543">
    <property type="protein sequence ID" value="WNH49616.1"/>
    <property type="molecule type" value="Genomic_DNA"/>
</dbReference>
<name>A0ABY9YFG8_9GAMM</name>
<feature type="repeat" description="ANK" evidence="1">
    <location>
        <begin position="47"/>
        <end position="79"/>
    </location>
</feature>
<dbReference type="PROSITE" id="PS50297">
    <property type="entry name" value="ANK_REP_REGION"/>
    <property type="match status" value="1"/>
</dbReference>
<dbReference type="Pfam" id="PF13606">
    <property type="entry name" value="Ank_3"/>
    <property type="match status" value="1"/>
</dbReference>
<keyword evidence="3" id="KW-1185">Reference proteome</keyword>
<dbReference type="RefSeq" id="WP_311183962.1">
    <property type="nucleotide sequence ID" value="NZ_CP115543.1"/>
</dbReference>
<dbReference type="SMART" id="SM00248">
    <property type="entry name" value="ANK"/>
    <property type="match status" value="2"/>
</dbReference>
<protein>
    <recommendedName>
        <fullName evidence="4">Ankyrin repeat domain-containing protein</fullName>
    </recommendedName>
</protein>
<dbReference type="Proteomes" id="UP001305421">
    <property type="component" value="Chromosome"/>
</dbReference>
<evidence type="ECO:0000256" key="1">
    <source>
        <dbReference type="PROSITE-ProRule" id="PRU00023"/>
    </source>
</evidence>
<dbReference type="InterPro" id="IPR002110">
    <property type="entry name" value="Ankyrin_rpt"/>
</dbReference>
<dbReference type="SUPFAM" id="SSF48403">
    <property type="entry name" value="Ankyrin repeat"/>
    <property type="match status" value="1"/>
</dbReference>
<keyword evidence="1" id="KW-0040">ANK repeat</keyword>
<dbReference type="PROSITE" id="PS50088">
    <property type="entry name" value="ANK_REPEAT"/>
    <property type="match status" value="1"/>
</dbReference>
<accession>A0ABY9YFG8</accession>
<evidence type="ECO:0008006" key="4">
    <source>
        <dbReference type="Google" id="ProtNLM"/>
    </source>
</evidence>